<dbReference type="RefSeq" id="WP_170197708.1">
    <property type="nucleotide sequence ID" value="NZ_JABBNB010000055.1"/>
</dbReference>
<accession>A0A848L2Z4</accession>
<name>A0A848L2Z4_9ACTN</name>
<keyword evidence="3" id="KW-1185">Reference proteome</keyword>
<dbReference type="InterPro" id="IPR011059">
    <property type="entry name" value="Metal-dep_hydrolase_composite"/>
</dbReference>
<proteinExistence type="predicted"/>
<evidence type="ECO:0000313" key="2">
    <source>
        <dbReference type="EMBL" id="NMO05204.1"/>
    </source>
</evidence>
<dbReference type="PANTHER" id="PTHR43135">
    <property type="entry name" value="ALPHA-D-RIBOSE 1-METHYLPHOSPHONATE 5-TRIPHOSPHATE DIPHOSPHATASE"/>
    <property type="match status" value="1"/>
</dbReference>
<dbReference type="EMBL" id="JABBNB010000055">
    <property type="protein sequence ID" value="NMO05204.1"/>
    <property type="molecule type" value="Genomic_DNA"/>
</dbReference>
<dbReference type="Pfam" id="PF01979">
    <property type="entry name" value="Amidohydro_1"/>
    <property type="match status" value="1"/>
</dbReference>
<dbReference type="SUPFAM" id="SSF51338">
    <property type="entry name" value="Composite domain of metallo-dependent hydrolases"/>
    <property type="match status" value="1"/>
</dbReference>
<dbReference type="InterPro" id="IPR032466">
    <property type="entry name" value="Metal_Hydrolase"/>
</dbReference>
<protein>
    <submittedName>
        <fullName evidence="2">Amidohydrolase family protein</fullName>
    </submittedName>
</protein>
<dbReference type="InterPro" id="IPR051781">
    <property type="entry name" value="Metallo-dep_Hydrolase"/>
</dbReference>
<dbReference type="AlphaFoldDB" id="A0A848L2Z4"/>
<comment type="caution">
    <text evidence="2">The sequence shown here is derived from an EMBL/GenBank/DDBJ whole genome shotgun (WGS) entry which is preliminary data.</text>
</comment>
<reference evidence="2 3" key="1">
    <citation type="submission" date="2020-04" db="EMBL/GenBank/DDBJ databases">
        <title>Gordonia sp. nov. TBRC 11910.</title>
        <authorList>
            <person name="Suriyachadkun C."/>
        </authorList>
    </citation>
    <scope>NUCLEOTIDE SEQUENCE [LARGE SCALE GENOMIC DNA]</scope>
    <source>
        <strain evidence="2 3">TBRC 11910</strain>
    </source>
</reference>
<evidence type="ECO:0000313" key="3">
    <source>
        <dbReference type="Proteomes" id="UP000550729"/>
    </source>
</evidence>
<dbReference type="InterPro" id="IPR006680">
    <property type="entry name" value="Amidohydro-rel"/>
</dbReference>
<dbReference type="Gene3D" id="3.20.20.140">
    <property type="entry name" value="Metal-dependent hydrolases"/>
    <property type="match status" value="2"/>
</dbReference>
<keyword evidence="2" id="KW-0378">Hydrolase</keyword>
<feature type="domain" description="Amidohydrolase-related" evidence="1">
    <location>
        <begin position="362"/>
        <end position="438"/>
    </location>
</feature>
<dbReference type="PANTHER" id="PTHR43135:SF3">
    <property type="entry name" value="ALPHA-D-RIBOSE 1-METHYLPHOSPHONATE 5-TRIPHOSPHATE DIPHOSPHATASE"/>
    <property type="match status" value="1"/>
</dbReference>
<evidence type="ECO:0000259" key="1">
    <source>
        <dbReference type="Pfam" id="PF01979"/>
    </source>
</evidence>
<organism evidence="2 3">
    <name type="scientific">Gordonia asplenii</name>
    <dbReference type="NCBI Taxonomy" id="2725283"/>
    <lineage>
        <taxon>Bacteria</taxon>
        <taxon>Bacillati</taxon>
        <taxon>Actinomycetota</taxon>
        <taxon>Actinomycetes</taxon>
        <taxon>Mycobacteriales</taxon>
        <taxon>Gordoniaceae</taxon>
        <taxon>Gordonia</taxon>
    </lineage>
</organism>
<dbReference type="Proteomes" id="UP000550729">
    <property type="component" value="Unassembled WGS sequence"/>
</dbReference>
<gene>
    <name evidence="2" type="ORF">HH308_28700</name>
</gene>
<dbReference type="SUPFAM" id="SSF51556">
    <property type="entry name" value="Metallo-dependent hydrolases"/>
    <property type="match status" value="1"/>
</dbReference>
<dbReference type="Gene3D" id="2.30.40.10">
    <property type="entry name" value="Urease, subunit C, domain 1"/>
    <property type="match status" value="1"/>
</dbReference>
<sequence>MIADYVRPPGRTTTVIADVTVVDVVNREHLPHRDIHLDGDRITAIEQTSRVRGDTVVDAAGRFAVPGFIDAHVHVLNTPDDAAASYALMLANGIVGFRQMSGSPALLEQRARGELPAALGAPDLLATSGALLTPLNANSADVATREVRAQRTQGADFIKAGMASRDGFFAALAEAQRLGLPLAGHLPADVDPREAARRGMACIEHLGPGATVYTAASNDEDRLRAEPQRVIRMPSRRIPGVERVATALISRLVVNPATLTSKSAAAQLRDADATYDDGKAHELAELFVKHRTWQCPTLIRLHTQQFPGAPEHSTDPNLRYIAPDEIVRWRKSLRRFDKLPSQTREVLQAHWAAQLRMTKVFADAGVPMMAGTDANGAGWVVPGFALHQEFDLLASAGVEAARILEMATSAPAEFLGVPARGRIEAGGTADLVLLQHNPLDDHHALHQITGVLRAGHYWDRSELDAIVDRVAAQPRTR</sequence>
<dbReference type="GO" id="GO:0016810">
    <property type="term" value="F:hydrolase activity, acting on carbon-nitrogen (but not peptide) bonds"/>
    <property type="evidence" value="ECO:0007669"/>
    <property type="project" value="InterPro"/>
</dbReference>